<feature type="transmembrane region" description="Helical" evidence="6">
    <location>
        <begin position="179"/>
        <end position="200"/>
    </location>
</feature>
<keyword evidence="4 6" id="KW-1133">Transmembrane helix</keyword>
<dbReference type="Pfam" id="PF07690">
    <property type="entry name" value="MFS_1"/>
    <property type="match status" value="2"/>
</dbReference>
<dbReference type="Proteomes" id="UP000001578">
    <property type="component" value="Chromosome"/>
</dbReference>
<dbReference type="AlphaFoldDB" id="A4IT52"/>
<reference evidence="8 9" key="1">
    <citation type="journal article" date="2007" name="Proc. Natl. Acad. Sci. U.S.A.">
        <title>Genome and proteome of long-chain alkane degrading Geobacillus thermodenitrificans NG80-2 isolated from a deep-subsurface oil reservoir.</title>
        <authorList>
            <person name="Feng L."/>
            <person name="Wang W."/>
            <person name="Cheng J."/>
            <person name="Ren Y."/>
            <person name="Zhao G."/>
            <person name="Gao C."/>
            <person name="Tang Y."/>
            <person name="Liu X."/>
            <person name="Han W."/>
            <person name="Peng X."/>
            <person name="Liu R."/>
            <person name="Wang L."/>
        </authorList>
    </citation>
    <scope>NUCLEOTIDE SEQUENCE [LARGE SCALE GENOMIC DNA]</scope>
    <source>
        <strain evidence="8 9">NG80-2</strain>
    </source>
</reference>
<proteinExistence type="predicted"/>
<feature type="transmembrane region" description="Helical" evidence="6">
    <location>
        <begin position="323"/>
        <end position="344"/>
    </location>
</feature>
<evidence type="ECO:0000256" key="2">
    <source>
        <dbReference type="ARBA" id="ARBA00022448"/>
    </source>
</evidence>
<evidence type="ECO:0000256" key="3">
    <source>
        <dbReference type="ARBA" id="ARBA00022692"/>
    </source>
</evidence>
<comment type="subcellular location">
    <subcellularLocation>
        <location evidence="1">Cell membrane</location>
        <topology evidence="1">Multi-pass membrane protein</topology>
    </subcellularLocation>
</comment>
<gene>
    <name evidence="8" type="ordered locus">GTNG_3161</name>
</gene>
<dbReference type="eggNOG" id="COG2814">
    <property type="taxonomic scope" value="Bacteria"/>
</dbReference>
<dbReference type="KEGG" id="gtn:GTNG_3161"/>
<sequence>MLNGLHVEMMAGCIRNRFKKSDNNINSFTPSSSFIRLKLFLIKIFRFFYIFVQGGRLMRREFRGDISVSDLSTKRVTRSMPAITYIVVAVCWFAMLADGYDLGIYGAVLPSLMEYQEWNLTPTKAGAIGSYALVGMLVGAICVGTITDMIGRKKTLAFCVSLFSIMMAFSAMANSPAMLGLWRFLGGIALGGVIPTVSALTIEYTPVQCRSLMYAVMYTGYPIGGVLGALLSMYFLEDYGWRLLFWIGAIPVLVVPFILKYLPESVSFLMTKNRREEAEILAKRYNISLDAIDVPKCEQVQEDKRRFVNVSALFSPQYIRATICFWISFFMGLLMIYGLTTWLPKLMKEAGYPLGSSLRFLMVLNLSCAIGSLLAGRLADRWGSQKIISISYFLAGLAIALLSIKSSILVVYTLLAIAGFGTIGTTLIMNAYISKYFPAENRATALGWAIGFGRIGAISGPILIGLFMSWNLELAWSFYTFAIAAVIASIMVLFIPKHPGGMV</sequence>
<organism evidence="8 9">
    <name type="scientific">Geobacillus thermodenitrificans (strain NG80-2)</name>
    <dbReference type="NCBI Taxonomy" id="420246"/>
    <lineage>
        <taxon>Bacteria</taxon>
        <taxon>Bacillati</taxon>
        <taxon>Bacillota</taxon>
        <taxon>Bacilli</taxon>
        <taxon>Bacillales</taxon>
        <taxon>Anoxybacillaceae</taxon>
        <taxon>Geobacillus</taxon>
    </lineage>
</organism>
<feature type="domain" description="Major facilitator superfamily (MFS) profile" evidence="7">
    <location>
        <begin position="87"/>
        <end position="500"/>
    </location>
</feature>
<protein>
    <submittedName>
        <fullName evidence="8">Putative benzoate transport protein</fullName>
    </submittedName>
</protein>
<dbReference type="InterPro" id="IPR020846">
    <property type="entry name" value="MFS_dom"/>
</dbReference>
<dbReference type="SUPFAM" id="SSF103473">
    <property type="entry name" value="MFS general substrate transporter"/>
    <property type="match status" value="1"/>
</dbReference>
<dbReference type="Gene3D" id="1.20.1250.20">
    <property type="entry name" value="MFS general substrate transporter like domains"/>
    <property type="match status" value="1"/>
</dbReference>
<feature type="transmembrane region" description="Helical" evidence="6">
    <location>
        <begin position="445"/>
        <end position="470"/>
    </location>
</feature>
<dbReference type="HOGENOM" id="CLU_001265_46_4_9"/>
<keyword evidence="3 6" id="KW-0812">Transmembrane</keyword>
<evidence type="ECO:0000313" key="9">
    <source>
        <dbReference type="Proteomes" id="UP000001578"/>
    </source>
</evidence>
<feature type="transmembrane region" description="Helical" evidence="6">
    <location>
        <begin position="241"/>
        <end position="262"/>
    </location>
</feature>
<dbReference type="GO" id="GO:0005886">
    <property type="term" value="C:plasma membrane"/>
    <property type="evidence" value="ECO:0007669"/>
    <property type="project" value="UniProtKB-SubCell"/>
</dbReference>
<evidence type="ECO:0000256" key="1">
    <source>
        <dbReference type="ARBA" id="ARBA00004651"/>
    </source>
</evidence>
<name>A4IT52_GEOTN</name>
<dbReference type="InterPro" id="IPR036259">
    <property type="entry name" value="MFS_trans_sf"/>
</dbReference>
<accession>A4IT52</accession>
<feature type="transmembrane region" description="Helical" evidence="6">
    <location>
        <begin position="125"/>
        <end position="143"/>
    </location>
</feature>
<dbReference type="PROSITE" id="PS50850">
    <property type="entry name" value="MFS"/>
    <property type="match status" value="1"/>
</dbReference>
<keyword evidence="2" id="KW-0813">Transport</keyword>
<feature type="transmembrane region" description="Helical" evidence="6">
    <location>
        <begin position="356"/>
        <end position="375"/>
    </location>
</feature>
<dbReference type="PANTHER" id="PTHR23508">
    <property type="entry name" value="CARBOXYLIC ACID TRANSPORTER PROTEIN HOMOLOG"/>
    <property type="match status" value="1"/>
</dbReference>
<dbReference type="PANTHER" id="PTHR23508:SF10">
    <property type="entry name" value="CARBOXYLIC ACID TRANSPORTER PROTEIN HOMOLOG"/>
    <property type="match status" value="1"/>
</dbReference>
<keyword evidence="5 6" id="KW-0472">Membrane</keyword>
<evidence type="ECO:0000256" key="6">
    <source>
        <dbReference type="SAM" id="Phobius"/>
    </source>
</evidence>
<evidence type="ECO:0000313" key="8">
    <source>
        <dbReference type="EMBL" id="ABO68506.1"/>
    </source>
</evidence>
<evidence type="ECO:0000256" key="5">
    <source>
        <dbReference type="ARBA" id="ARBA00023136"/>
    </source>
</evidence>
<feature type="transmembrane region" description="Helical" evidence="6">
    <location>
        <begin position="410"/>
        <end position="433"/>
    </location>
</feature>
<feature type="transmembrane region" description="Helical" evidence="6">
    <location>
        <begin position="82"/>
        <end position="105"/>
    </location>
</feature>
<dbReference type="InterPro" id="IPR005829">
    <property type="entry name" value="Sugar_transporter_CS"/>
</dbReference>
<dbReference type="GO" id="GO:0046943">
    <property type="term" value="F:carboxylic acid transmembrane transporter activity"/>
    <property type="evidence" value="ECO:0007669"/>
    <property type="project" value="TreeGrafter"/>
</dbReference>
<dbReference type="InterPro" id="IPR011701">
    <property type="entry name" value="MFS"/>
</dbReference>
<feature type="transmembrane region" description="Helical" evidence="6">
    <location>
        <begin position="155"/>
        <end position="173"/>
    </location>
</feature>
<feature type="transmembrane region" description="Helical" evidence="6">
    <location>
        <begin position="34"/>
        <end position="52"/>
    </location>
</feature>
<evidence type="ECO:0000259" key="7">
    <source>
        <dbReference type="PROSITE" id="PS50850"/>
    </source>
</evidence>
<evidence type="ECO:0000256" key="4">
    <source>
        <dbReference type="ARBA" id="ARBA00022989"/>
    </source>
</evidence>
<feature type="transmembrane region" description="Helical" evidence="6">
    <location>
        <begin position="212"/>
        <end position="235"/>
    </location>
</feature>
<feature type="transmembrane region" description="Helical" evidence="6">
    <location>
        <begin position="476"/>
        <end position="495"/>
    </location>
</feature>
<dbReference type="EMBL" id="CP000557">
    <property type="protein sequence ID" value="ABO68506.1"/>
    <property type="molecule type" value="Genomic_DNA"/>
</dbReference>
<dbReference type="CDD" id="cd17365">
    <property type="entry name" value="MFS_PcaK_like"/>
    <property type="match status" value="1"/>
</dbReference>
<dbReference type="PROSITE" id="PS00217">
    <property type="entry name" value="SUGAR_TRANSPORT_2"/>
    <property type="match status" value="1"/>
</dbReference>
<feature type="transmembrane region" description="Helical" evidence="6">
    <location>
        <begin position="387"/>
        <end position="404"/>
    </location>
</feature>